<evidence type="ECO:0000256" key="1">
    <source>
        <dbReference type="ARBA" id="ARBA00022450"/>
    </source>
</evidence>
<keyword evidence="1" id="KW-0596">Phosphopantetheine</keyword>
<dbReference type="AlphaFoldDB" id="A0A9X2PDZ2"/>
<dbReference type="Gene3D" id="1.10.1200.10">
    <property type="entry name" value="ACP-like"/>
    <property type="match status" value="1"/>
</dbReference>
<dbReference type="SUPFAM" id="SSF47336">
    <property type="entry name" value="ACP-like"/>
    <property type="match status" value="1"/>
</dbReference>
<evidence type="ECO:0000313" key="5">
    <source>
        <dbReference type="Proteomes" id="UP001151088"/>
    </source>
</evidence>
<gene>
    <name evidence="4" type="ORF">NVS89_04710</name>
</gene>
<name>A0A9X2PDZ2_9HYPH</name>
<dbReference type="PROSITE" id="PS00012">
    <property type="entry name" value="PHOSPHOPANTETHEINE"/>
    <property type="match status" value="1"/>
</dbReference>
<sequence length="101" mass="10184">MQTDDPAVAEIIAFISGEVGVDSSLLTPETPVAELGISSLDLIETIFKLESRFGIEIPNDGPLNGNDVTVGTLVEHVAGLLAAKNAKSAAPGAAGPSAKTA</sequence>
<reference evidence="4" key="1">
    <citation type="submission" date="2022-08" db="EMBL/GenBank/DDBJ databases">
        <authorList>
            <person name="Li F."/>
        </authorList>
    </citation>
    <scope>NUCLEOTIDE SEQUENCE</scope>
    <source>
        <strain evidence="4">MQZ15Z-1</strain>
    </source>
</reference>
<feature type="domain" description="Carrier" evidence="3">
    <location>
        <begin position="2"/>
        <end position="81"/>
    </location>
</feature>
<protein>
    <submittedName>
        <fullName evidence="4">Phosphopantetheine-binding protein</fullName>
    </submittedName>
</protein>
<dbReference type="InterPro" id="IPR036736">
    <property type="entry name" value="ACP-like_sf"/>
</dbReference>
<evidence type="ECO:0000256" key="2">
    <source>
        <dbReference type="ARBA" id="ARBA00022553"/>
    </source>
</evidence>
<dbReference type="Pfam" id="PF00550">
    <property type="entry name" value="PP-binding"/>
    <property type="match status" value="1"/>
</dbReference>
<dbReference type="PROSITE" id="PS50075">
    <property type="entry name" value="CARRIER"/>
    <property type="match status" value="1"/>
</dbReference>
<dbReference type="RefSeq" id="WP_258731333.1">
    <property type="nucleotide sequence ID" value="NZ_JANTHY010000001.1"/>
</dbReference>
<organism evidence="4 5">
    <name type="scientific">Ancylobacter mangrovi</name>
    <dbReference type="NCBI Taxonomy" id="2972472"/>
    <lineage>
        <taxon>Bacteria</taxon>
        <taxon>Pseudomonadati</taxon>
        <taxon>Pseudomonadota</taxon>
        <taxon>Alphaproteobacteria</taxon>
        <taxon>Hyphomicrobiales</taxon>
        <taxon>Xanthobacteraceae</taxon>
        <taxon>Ancylobacter</taxon>
    </lineage>
</organism>
<accession>A0A9X2PDZ2</accession>
<keyword evidence="5" id="KW-1185">Reference proteome</keyword>
<evidence type="ECO:0000313" key="4">
    <source>
        <dbReference type="EMBL" id="MCS0494388.1"/>
    </source>
</evidence>
<dbReference type="InterPro" id="IPR009081">
    <property type="entry name" value="PP-bd_ACP"/>
</dbReference>
<dbReference type="InterPro" id="IPR006162">
    <property type="entry name" value="Ppantetheine_attach_site"/>
</dbReference>
<dbReference type="Proteomes" id="UP001151088">
    <property type="component" value="Unassembled WGS sequence"/>
</dbReference>
<evidence type="ECO:0000259" key="3">
    <source>
        <dbReference type="PROSITE" id="PS50075"/>
    </source>
</evidence>
<dbReference type="EMBL" id="JANTHZ010000001">
    <property type="protein sequence ID" value="MCS0494388.1"/>
    <property type="molecule type" value="Genomic_DNA"/>
</dbReference>
<comment type="caution">
    <text evidence="4">The sequence shown here is derived from an EMBL/GenBank/DDBJ whole genome shotgun (WGS) entry which is preliminary data.</text>
</comment>
<proteinExistence type="predicted"/>
<keyword evidence="2" id="KW-0597">Phosphoprotein</keyword>